<name>A0A2T2P7M4_CORCC</name>
<evidence type="ECO:0000256" key="10">
    <source>
        <dbReference type="RuleBase" id="RU362103"/>
    </source>
</evidence>
<dbReference type="GO" id="GO:0005829">
    <property type="term" value="C:cytosol"/>
    <property type="evidence" value="ECO:0007669"/>
    <property type="project" value="TreeGrafter"/>
</dbReference>
<comment type="catalytic activity">
    <reaction evidence="8 10">
        <text>a 1-acyl-sn-glycero-3-phosphocholine + H2O = sn-glycerol 3-phosphocholine + a fatty acid + H(+)</text>
        <dbReference type="Rhea" id="RHEA:15177"/>
        <dbReference type="ChEBI" id="CHEBI:15377"/>
        <dbReference type="ChEBI" id="CHEBI:15378"/>
        <dbReference type="ChEBI" id="CHEBI:16870"/>
        <dbReference type="ChEBI" id="CHEBI:28868"/>
        <dbReference type="ChEBI" id="CHEBI:58168"/>
        <dbReference type="EC" id="3.1.1.5"/>
    </reaction>
</comment>
<protein>
    <recommendedName>
        <fullName evidence="2 10">Lysophospholipase</fullName>
        <ecNumber evidence="2 10">3.1.1.5</ecNumber>
    </recommendedName>
</protein>
<evidence type="ECO:0000256" key="5">
    <source>
        <dbReference type="ARBA" id="ARBA00022963"/>
    </source>
</evidence>
<evidence type="ECO:0000256" key="7">
    <source>
        <dbReference type="ARBA" id="ARBA00023180"/>
    </source>
</evidence>
<evidence type="ECO:0000313" key="13">
    <source>
        <dbReference type="Proteomes" id="UP000240883"/>
    </source>
</evidence>
<keyword evidence="3 10" id="KW-0732">Signal</keyword>
<accession>A0A2T2P7M4</accession>
<gene>
    <name evidence="12" type="ORF">BS50DRAFT_569129</name>
</gene>
<comment type="similarity">
    <text evidence="1 10">Belongs to the lysophospholipase family.</text>
</comment>
<dbReference type="STRING" id="1448308.A0A2T2P7M4"/>
<dbReference type="PANTHER" id="PTHR10728:SF33">
    <property type="entry name" value="LYSOPHOSPHOLIPASE 1-RELATED"/>
    <property type="match status" value="1"/>
</dbReference>
<feature type="signal peptide" evidence="10">
    <location>
        <begin position="1"/>
        <end position="19"/>
    </location>
</feature>
<evidence type="ECO:0000259" key="11">
    <source>
        <dbReference type="PROSITE" id="PS51210"/>
    </source>
</evidence>
<sequence length="655" mass="70772">MKSLSQLLTASALSCLASASALAPREAEVDVWKRATQQAPNGYAPAQVDCPSTRPSVRIASDISDEERSWLEKRRPNTVQPMRELLGRLNIQGFDADQYISNHQDNATALPNIAIAFSGGGYRALTNGAGALSAFDSRTPGSTGANQLGGLLQSATYIAGLSGGAWLVGSIYVNNFTTVTNIISQNDDGDVWDFEQSILEGPKEGGIQILNTVDYYRNLYDTVESKENAPGNFNVSLTDYWGRALSFQLVNATDGGPGFTFSSIQDDADFQNGNAPFPLIVADERAPGETILSLNATNIEFNPFEMGSFDPTLFGFVPLKYLGSNFSAGRLPDGQGCVAGFDNAGFIMGTSSSLFNQAILQLDTTDGVPDIVKGALRSILGAIGDDSNDIADYTPNPFYHFNNDSNPSANNERLTLVDGGLDMQNIPFNPLIQPVREVDVIFAIDSSADTVEPQIVDSALNWPNGTSIVATFERSRNETQMNGTAFPYIPDQNTIVNLGLNNRPTFFGCNSSNLTSEGMAPLVVYIPNTPYVFNSNQSTFKMDYTDEERNAMILNGYNVATMGNATRGGYEDWPTCVGCAILSRSLERNGEEIPQACQQCFTKYCWNGTLASQTPQPYRPEMILQQVDIDNGVGKFIPNVLGLALAAVVSGYLML</sequence>
<dbReference type="EC" id="3.1.1.5" evidence="2 10"/>
<dbReference type="InterPro" id="IPR016035">
    <property type="entry name" value="Acyl_Trfase/lysoPLipase"/>
</dbReference>
<dbReference type="InterPro" id="IPR002642">
    <property type="entry name" value="LysoPLipase_cat_dom"/>
</dbReference>
<dbReference type="PROSITE" id="PS51257">
    <property type="entry name" value="PROKAR_LIPOPROTEIN"/>
    <property type="match status" value="1"/>
</dbReference>
<dbReference type="Pfam" id="PF01735">
    <property type="entry name" value="PLA2_B"/>
    <property type="match status" value="1"/>
</dbReference>
<dbReference type="Proteomes" id="UP000240883">
    <property type="component" value="Unassembled WGS sequence"/>
</dbReference>
<evidence type="ECO:0000256" key="1">
    <source>
        <dbReference type="ARBA" id="ARBA00008780"/>
    </source>
</evidence>
<organism evidence="12 13">
    <name type="scientific">Corynespora cassiicola Philippines</name>
    <dbReference type="NCBI Taxonomy" id="1448308"/>
    <lineage>
        <taxon>Eukaryota</taxon>
        <taxon>Fungi</taxon>
        <taxon>Dikarya</taxon>
        <taxon>Ascomycota</taxon>
        <taxon>Pezizomycotina</taxon>
        <taxon>Dothideomycetes</taxon>
        <taxon>Pleosporomycetidae</taxon>
        <taxon>Pleosporales</taxon>
        <taxon>Corynesporascaceae</taxon>
        <taxon>Corynespora</taxon>
    </lineage>
</organism>
<proteinExistence type="inferred from homology"/>
<keyword evidence="4 9" id="KW-0378">Hydrolase</keyword>
<dbReference type="AlphaFoldDB" id="A0A2T2P7M4"/>
<dbReference type="Gene3D" id="3.40.1090.10">
    <property type="entry name" value="Cytosolic phospholipase A2 catalytic domain"/>
    <property type="match status" value="1"/>
</dbReference>
<dbReference type="PANTHER" id="PTHR10728">
    <property type="entry name" value="CYTOSOLIC PHOSPHOLIPASE A2"/>
    <property type="match status" value="1"/>
</dbReference>
<reference evidence="12 13" key="1">
    <citation type="journal article" date="2018" name="Front. Microbiol.">
        <title>Genome-Wide Analysis of Corynespora cassiicola Leaf Fall Disease Putative Effectors.</title>
        <authorList>
            <person name="Lopez D."/>
            <person name="Ribeiro S."/>
            <person name="Label P."/>
            <person name="Fumanal B."/>
            <person name="Venisse J.S."/>
            <person name="Kohler A."/>
            <person name="de Oliveira R.R."/>
            <person name="Labutti K."/>
            <person name="Lipzen A."/>
            <person name="Lail K."/>
            <person name="Bauer D."/>
            <person name="Ohm R.A."/>
            <person name="Barry K.W."/>
            <person name="Spatafora J."/>
            <person name="Grigoriev I.V."/>
            <person name="Martin F.M."/>
            <person name="Pujade-Renaud V."/>
        </authorList>
    </citation>
    <scope>NUCLEOTIDE SEQUENCE [LARGE SCALE GENOMIC DNA]</scope>
    <source>
        <strain evidence="12 13">Philippines</strain>
    </source>
</reference>
<dbReference type="GO" id="GO:0046475">
    <property type="term" value="P:glycerophospholipid catabolic process"/>
    <property type="evidence" value="ECO:0007669"/>
    <property type="project" value="TreeGrafter"/>
</dbReference>
<keyword evidence="13" id="KW-1185">Reference proteome</keyword>
<dbReference type="EMBL" id="KZ678129">
    <property type="protein sequence ID" value="PSN73629.1"/>
    <property type="molecule type" value="Genomic_DNA"/>
</dbReference>
<evidence type="ECO:0000256" key="3">
    <source>
        <dbReference type="ARBA" id="ARBA00022729"/>
    </source>
</evidence>
<dbReference type="SUPFAM" id="SSF52151">
    <property type="entry name" value="FabD/lysophospholipase-like"/>
    <property type="match status" value="1"/>
</dbReference>
<dbReference type="GO" id="GO:0004623">
    <property type="term" value="F:phospholipase A2 activity"/>
    <property type="evidence" value="ECO:0007669"/>
    <property type="project" value="TreeGrafter"/>
</dbReference>
<dbReference type="SMART" id="SM00022">
    <property type="entry name" value="PLAc"/>
    <property type="match status" value="1"/>
</dbReference>
<evidence type="ECO:0000313" key="12">
    <source>
        <dbReference type="EMBL" id="PSN73629.1"/>
    </source>
</evidence>
<dbReference type="GO" id="GO:0005783">
    <property type="term" value="C:endoplasmic reticulum"/>
    <property type="evidence" value="ECO:0007669"/>
    <property type="project" value="TreeGrafter"/>
</dbReference>
<evidence type="ECO:0000256" key="8">
    <source>
        <dbReference type="ARBA" id="ARBA00049531"/>
    </source>
</evidence>
<evidence type="ECO:0000256" key="2">
    <source>
        <dbReference type="ARBA" id="ARBA00013274"/>
    </source>
</evidence>
<dbReference type="GO" id="GO:0004622">
    <property type="term" value="F:phosphatidylcholine lysophospholipase activity"/>
    <property type="evidence" value="ECO:0007669"/>
    <property type="project" value="UniProtKB-EC"/>
</dbReference>
<evidence type="ECO:0000256" key="6">
    <source>
        <dbReference type="ARBA" id="ARBA00023098"/>
    </source>
</evidence>
<feature type="chain" id="PRO_5015376143" description="Lysophospholipase" evidence="10">
    <location>
        <begin position="20"/>
        <end position="655"/>
    </location>
</feature>
<dbReference type="FunFam" id="3.40.1090.10:FF:000010">
    <property type="entry name" value="Lysophospholipase"/>
    <property type="match status" value="1"/>
</dbReference>
<keyword evidence="7" id="KW-0325">Glycoprotein</keyword>
<dbReference type="PROSITE" id="PS51210">
    <property type="entry name" value="PLA2C"/>
    <property type="match status" value="1"/>
</dbReference>
<dbReference type="OrthoDB" id="4084751at2759"/>
<keyword evidence="6 9" id="KW-0443">Lipid metabolism</keyword>
<evidence type="ECO:0000256" key="4">
    <source>
        <dbReference type="ARBA" id="ARBA00022801"/>
    </source>
</evidence>
<keyword evidence="5 9" id="KW-0442">Lipid degradation</keyword>
<feature type="domain" description="PLA2c" evidence="11">
    <location>
        <begin position="49"/>
        <end position="611"/>
    </location>
</feature>
<evidence type="ECO:0000256" key="9">
    <source>
        <dbReference type="PROSITE-ProRule" id="PRU00555"/>
    </source>
</evidence>